<reference evidence="9" key="1">
    <citation type="journal article" date="2019" name="Int. J. Syst. Evol. Microbiol.">
        <title>The Global Catalogue of Microorganisms (GCM) 10K type strain sequencing project: providing services to taxonomists for standard genome sequencing and annotation.</title>
        <authorList>
            <consortium name="The Broad Institute Genomics Platform"/>
            <consortium name="The Broad Institute Genome Sequencing Center for Infectious Disease"/>
            <person name="Wu L."/>
            <person name="Ma J."/>
        </authorList>
    </citation>
    <scope>NUCLEOTIDE SEQUENCE [LARGE SCALE GENOMIC DNA]</scope>
    <source>
        <strain evidence="9">NBRC 102146</strain>
    </source>
</reference>
<dbReference type="Gene3D" id="3.40.630.10">
    <property type="entry name" value="Zn peptidases"/>
    <property type="match status" value="1"/>
</dbReference>
<dbReference type="PANTHER" id="PTHR43808:SF8">
    <property type="entry name" value="PEPTIDASE M20 DIMERISATION DOMAIN-CONTAINING PROTEIN"/>
    <property type="match status" value="1"/>
</dbReference>
<comment type="cofactor">
    <cofactor evidence="1">
        <name>Zn(2+)</name>
        <dbReference type="ChEBI" id="CHEBI:29105"/>
    </cofactor>
</comment>
<dbReference type="Gene3D" id="3.30.70.360">
    <property type="match status" value="1"/>
</dbReference>
<evidence type="ECO:0000256" key="3">
    <source>
        <dbReference type="ARBA" id="ARBA00022723"/>
    </source>
</evidence>
<evidence type="ECO:0000259" key="7">
    <source>
        <dbReference type="Pfam" id="PF07687"/>
    </source>
</evidence>
<feature type="chain" id="PRO_5045205507" evidence="6">
    <location>
        <begin position="19"/>
        <end position="476"/>
    </location>
</feature>
<accession>A0ABQ5Z3X8</accession>
<comment type="caution">
    <text evidence="8">The sequence shown here is derived from an EMBL/GenBank/DDBJ whole genome shotgun (WGS) entry which is preliminary data.</text>
</comment>
<dbReference type="RefSeq" id="WP_037504415.1">
    <property type="nucleotide sequence ID" value="NZ_BSOO01000009.1"/>
</dbReference>
<dbReference type="SUPFAM" id="SSF53187">
    <property type="entry name" value="Zn-dependent exopeptidases"/>
    <property type="match status" value="1"/>
</dbReference>
<proteinExistence type="inferred from homology"/>
<comment type="similarity">
    <text evidence="2">Belongs to the peptidase M20A family.</text>
</comment>
<feature type="signal peptide" evidence="6">
    <location>
        <begin position="1"/>
        <end position="18"/>
    </location>
</feature>
<dbReference type="SUPFAM" id="SSF55031">
    <property type="entry name" value="Bacterial exopeptidase dimerisation domain"/>
    <property type="match status" value="1"/>
</dbReference>
<dbReference type="PANTHER" id="PTHR43808">
    <property type="entry name" value="ACETYLORNITHINE DEACETYLASE"/>
    <property type="match status" value="1"/>
</dbReference>
<name>A0ABQ5Z3X8_9SPHN</name>
<dbReference type="InterPro" id="IPR036264">
    <property type="entry name" value="Bact_exopeptidase_dim_dom"/>
</dbReference>
<gene>
    <name evidence="8" type="ORF">GCM10007925_12120</name>
</gene>
<evidence type="ECO:0000256" key="2">
    <source>
        <dbReference type="ARBA" id="ARBA00006247"/>
    </source>
</evidence>
<organism evidence="8 9">
    <name type="scientific">Sphingomonas astaxanthinifaciens DSM 22298</name>
    <dbReference type="NCBI Taxonomy" id="1123267"/>
    <lineage>
        <taxon>Bacteria</taxon>
        <taxon>Pseudomonadati</taxon>
        <taxon>Pseudomonadota</taxon>
        <taxon>Alphaproteobacteria</taxon>
        <taxon>Sphingomonadales</taxon>
        <taxon>Sphingomonadaceae</taxon>
        <taxon>Sphingomonas</taxon>
    </lineage>
</organism>
<dbReference type="InterPro" id="IPR002933">
    <property type="entry name" value="Peptidase_M20"/>
</dbReference>
<evidence type="ECO:0000313" key="9">
    <source>
        <dbReference type="Proteomes" id="UP001156703"/>
    </source>
</evidence>
<sequence length="476" mass="51450">MRPCLALLLSCLSVPALAASPVAAPSRLPAPWQAKMRSFLQQIIETPSVVQRGQVPKVAEAVAAQLRAAGFPAEDIQILPYEGLPGDKTAALLFRWKADKPTAKPMLVIGHMDVVEAKREDWKNDPFQFLEKDGYFYGRGTSDMKTGIAATTLALAKLKAEGFKPKRDIILFFTGDEETQQNGALLGSTEWKGRLDGEFALNADGGGGAFDTGGRPLGFALDAAEKTYQTYFFTVRNKGGHSSRPRPDNAIYQLGDALKKLETHRFAPQLNEVTRAYFQARQQDEKGALGDAMRRWLANPNDGEAADAIEASELEVGKTRTRCVATMLSGGHADNALPQMARATVNCRIMPGVEPAAIQAELQALVGRGVEIVPDPSFIGKPTPVPAIRPDVLAAYTEAVQGAMGKTMRVIPNMATGTSDASFFRSAGIPTYGVDGGWGISPDDERAHGLDERIPVRAAYDDVLHWETMVRELAGK</sequence>
<dbReference type="Pfam" id="PF07687">
    <property type="entry name" value="M20_dimer"/>
    <property type="match status" value="1"/>
</dbReference>
<feature type="domain" description="Peptidase M20 dimerisation" evidence="7">
    <location>
        <begin position="225"/>
        <end position="367"/>
    </location>
</feature>
<keyword evidence="4" id="KW-0378">Hydrolase</keyword>
<keyword evidence="9" id="KW-1185">Reference proteome</keyword>
<dbReference type="InterPro" id="IPR011650">
    <property type="entry name" value="Peptidase_M20_dimer"/>
</dbReference>
<dbReference type="Pfam" id="PF01546">
    <property type="entry name" value="Peptidase_M20"/>
    <property type="match status" value="1"/>
</dbReference>
<dbReference type="Gene3D" id="1.10.150.900">
    <property type="match status" value="1"/>
</dbReference>
<evidence type="ECO:0000313" key="8">
    <source>
        <dbReference type="EMBL" id="GLR47500.1"/>
    </source>
</evidence>
<dbReference type="Proteomes" id="UP001156703">
    <property type="component" value="Unassembled WGS sequence"/>
</dbReference>
<evidence type="ECO:0000256" key="6">
    <source>
        <dbReference type="SAM" id="SignalP"/>
    </source>
</evidence>
<keyword evidence="6" id="KW-0732">Signal</keyword>
<keyword evidence="5" id="KW-0862">Zinc</keyword>
<evidence type="ECO:0000256" key="1">
    <source>
        <dbReference type="ARBA" id="ARBA00001947"/>
    </source>
</evidence>
<evidence type="ECO:0000256" key="5">
    <source>
        <dbReference type="ARBA" id="ARBA00022833"/>
    </source>
</evidence>
<dbReference type="EMBL" id="BSOO01000009">
    <property type="protein sequence ID" value="GLR47500.1"/>
    <property type="molecule type" value="Genomic_DNA"/>
</dbReference>
<protein>
    <submittedName>
        <fullName evidence="8">Peptidase M20</fullName>
    </submittedName>
</protein>
<dbReference type="InterPro" id="IPR050072">
    <property type="entry name" value="Peptidase_M20A"/>
</dbReference>
<keyword evidence="3" id="KW-0479">Metal-binding</keyword>
<evidence type="ECO:0000256" key="4">
    <source>
        <dbReference type="ARBA" id="ARBA00022801"/>
    </source>
</evidence>
<dbReference type="NCBIfam" id="NF006596">
    <property type="entry name" value="PRK09133.1"/>
    <property type="match status" value="1"/>
</dbReference>